<keyword evidence="1" id="KW-0812">Transmembrane</keyword>
<proteinExistence type="predicted"/>
<sequence>MCKRLVKVVVNKSVGFDCASFLVTSLLGAFVEILMFFVQRRGRGRMGTLDDNSNFNNFIQEAVIINLPLVGRQFTRLSNCTSSRNLVRWMVGVVELLVGGETLIVLCAGMIWGMRDKDVTVVDMCRLGWGLGGNGWRWRMRLLAWEEQM</sequence>
<gene>
    <name evidence="2" type="ORF">L195_g031153</name>
</gene>
<evidence type="ECO:0000256" key="1">
    <source>
        <dbReference type="SAM" id="Phobius"/>
    </source>
</evidence>
<dbReference type="AlphaFoldDB" id="A0A2K3L9K5"/>
<reference evidence="2 3" key="2">
    <citation type="journal article" date="2017" name="Front. Plant Sci.">
        <title>Gene Classification and Mining of Molecular Markers Useful in Red Clover (Trifolium pratense) Breeding.</title>
        <authorList>
            <person name="Istvanek J."/>
            <person name="Dluhosova J."/>
            <person name="Dluhos P."/>
            <person name="Patkova L."/>
            <person name="Nedelnik J."/>
            <person name="Repkova J."/>
        </authorList>
    </citation>
    <scope>NUCLEOTIDE SEQUENCE [LARGE SCALE GENOMIC DNA]</scope>
    <source>
        <strain evidence="3">cv. Tatra</strain>
        <tissue evidence="2">Young leaves</tissue>
    </source>
</reference>
<organism evidence="2 3">
    <name type="scientific">Trifolium pratense</name>
    <name type="common">Red clover</name>
    <dbReference type="NCBI Taxonomy" id="57577"/>
    <lineage>
        <taxon>Eukaryota</taxon>
        <taxon>Viridiplantae</taxon>
        <taxon>Streptophyta</taxon>
        <taxon>Embryophyta</taxon>
        <taxon>Tracheophyta</taxon>
        <taxon>Spermatophyta</taxon>
        <taxon>Magnoliopsida</taxon>
        <taxon>eudicotyledons</taxon>
        <taxon>Gunneridae</taxon>
        <taxon>Pentapetalae</taxon>
        <taxon>rosids</taxon>
        <taxon>fabids</taxon>
        <taxon>Fabales</taxon>
        <taxon>Fabaceae</taxon>
        <taxon>Papilionoideae</taxon>
        <taxon>50 kb inversion clade</taxon>
        <taxon>NPAAA clade</taxon>
        <taxon>Hologalegina</taxon>
        <taxon>IRL clade</taxon>
        <taxon>Trifolieae</taxon>
        <taxon>Trifolium</taxon>
    </lineage>
</organism>
<comment type="caution">
    <text evidence="2">The sequence shown here is derived from an EMBL/GenBank/DDBJ whole genome shotgun (WGS) entry which is preliminary data.</text>
</comment>
<accession>A0A2K3L9K5</accession>
<name>A0A2K3L9K5_TRIPR</name>
<dbReference type="EMBL" id="ASHM01028702">
    <property type="protein sequence ID" value="PNX75220.1"/>
    <property type="molecule type" value="Genomic_DNA"/>
</dbReference>
<feature type="transmembrane region" description="Helical" evidence="1">
    <location>
        <begin position="20"/>
        <end position="38"/>
    </location>
</feature>
<keyword evidence="1" id="KW-1133">Transmembrane helix</keyword>
<dbReference type="Proteomes" id="UP000236291">
    <property type="component" value="Unassembled WGS sequence"/>
</dbReference>
<feature type="transmembrane region" description="Helical" evidence="1">
    <location>
        <begin position="86"/>
        <end position="112"/>
    </location>
</feature>
<keyword evidence="1" id="KW-0472">Membrane</keyword>
<evidence type="ECO:0000313" key="2">
    <source>
        <dbReference type="EMBL" id="PNX75220.1"/>
    </source>
</evidence>
<evidence type="ECO:0000313" key="3">
    <source>
        <dbReference type="Proteomes" id="UP000236291"/>
    </source>
</evidence>
<reference evidence="2 3" key="1">
    <citation type="journal article" date="2014" name="Am. J. Bot.">
        <title>Genome assembly and annotation for red clover (Trifolium pratense; Fabaceae).</title>
        <authorList>
            <person name="Istvanek J."/>
            <person name="Jaros M."/>
            <person name="Krenek A."/>
            <person name="Repkova J."/>
        </authorList>
    </citation>
    <scope>NUCLEOTIDE SEQUENCE [LARGE SCALE GENOMIC DNA]</scope>
    <source>
        <strain evidence="3">cv. Tatra</strain>
        <tissue evidence="2">Young leaves</tissue>
    </source>
</reference>
<protein>
    <submittedName>
        <fullName evidence="2">Uncharacterized protein</fullName>
    </submittedName>
</protein>